<name>A0A6N7R1W1_9BACI</name>
<accession>A0A6N7R1W1</accession>
<organism evidence="1 2">
    <name type="scientific">Gracilibacillus thailandensis</name>
    <dbReference type="NCBI Taxonomy" id="563735"/>
    <lineage>
        <taxon>Bacteria</taxon>
        <taxon>Bacillati</taxon>
        <taxon>Bacillota</taxon>
        <taxon>Bacilli</taxon>
        <taxon>Bacillales</taxon>
        <taxon>Bacillaceae</taxon>
        <taxon>Gracilibacillus</taxon>
    </lineage>
</organism>
<dbReference type="Proteomes" id="UP000435187">
    <property type="component" value="Unassembled WGS sequence"/>
</dbReference>
<sequence length="117" mass="13848">MKRYYLKKHSNEKGYIFPLTNFVILLLLLLTFHQINLLQSQKRIHQLNEEQYKLEWLYQKTYASVLQAKEDPPYSYTFPDGTIDVIVTQNGQNSTIYQFKMTTDTGAYRHVNIAIPN</sequence>
<evidence type="ECO:0000313" key="1">
    <source>
        <dbReference type="EMBL" id="MRI67300.1"/>
    </source>
</evidence>
<evidence type="ECO:0000313" key="2">
    <source>
        <dbReference type="Proteomes" id="UP000435187"/>
    </source>
</evidence>
<dbReference type="EMBL" id="WJEE01000029">
    <property type="protein sequence ID" value="MRI67300.1"/>
    <property type="molecule type" value="Genomic_DNA"/>
</dbReference>
<protein>
    <recommendedName>
        <fullName evidence="3">Competence protein ComG</fullName>
    </recommendedName>
</protein>
<gene>
    <name evidence="1" type="ORF">GH885_13250</name>
</gene>
<keyword evidence="2" id="KW-1185">Reference proteome</keyword>
<evidence type="ECO:0008006" key="3">
    <source>
        <dbReference type="Google" id="ProtNLM"/>
    </source>
</evidence>
<comment type="caution">
    <text evidence="1">The sequence shown here is derived from an EMBL/GenBank/DDBJ whole genome shotgun (WGS) entry which is preliminary data.</text>
</comment>
<dbReference type="AlphaFoldDB" id="A0A6N7R1W1"/>
<dbReference type="RefSeq" id="WP_153835892.1">
    <property type="nucleotide sequence ID" value="NZ_JBHUMW010000089.1"/>
</dbReference>
<proteinExistence type="predicted"/>
<reference evidence="1 2" key="1">
    <citation type="submission" date="2019-10" db="EMBL/GenBank/DDBJ databases">
        <title>Gracilibacillus salitolerans sp. nov., a moderate halophile isolated from a saline soil in northwest China.</title>
        <authorList>
            <person name="Gan L."/>
        </authorList>
    </citation>
    <scope>NUCLEOTIDE SEQUENCE [LARGE SCALE GENOMIC DNA]</scope>
    <source>
        <strain evidence="1 2">TP2-8</strain>
    </source>
</reference>